<dbReference type="EMBL" id="CAACXN010000015">
    <property type="protein sequence ID" value="VEW14310.1"/>
    <property type="molecule type" value="Genomic_DNA"/>
</dbReference>
<organism evidence="2 3">
    <name type="scientific">Brevibacterium casei</name>
    <dbReference type="NCBI Taxonomy" id="33889"/>
    <lineage>
        <taxon>Bacteria</taxon>
        <taxon>Bacillati</taxon>
        <taxon>Actinomycetota</taxon>
        <taxon>Actinomycetes</taxon>
        <taxon>Micrococcales</taxon>
        <taxon>Brevibacteriaceae</taxon>
        <taxon>Brevibacterium</taxon>
    </lineage>
</organism>
<feature type="region of interest" description="Disordered" evidence="1">
    <location>
        <begin position="48"/>
        <end position="78"/>
    </location>
</feature>
<name>A0A449D9S3_9MICO</name>
<proteinExistence type="predicted"/>
<evidence type="ECO:0000256" key="1">
    <source>
        <dbReference type="SAM" id="MobiDB-lite"/>
    </source>
</evidence>
<reference evidence="2 3" key="1">
    <citation type="submission" date="2019-02" db="EMBL/GenBank/DDBJ databases">
        <authorList>
            <consortium name="Pathogen Informatics"/>
        </authorList>
    </citation>
    <scope>NUCLEOTIDE SEQUENCE [LARGE SCALE GENOMIC DNA]</scope>
    <source>
        <strain evidence="2 3">3012STDY7078520</strain>
    </source>
</reference>
<feature type="compositionally biased region" description="Basic and acidic residues" evidence="1">
    <location>
        <begin position="49"/>
        <end position="62"/>
    </location>
</feature>
<protein>
    <submittedName>
        <fullName evidence="2">Uncharacterized protein</fullName>
    </submittedName>
</protein>
<dbReference type="AlphaFoldDB" id="A0A449D9S3"/>
<evidence type="ECO:0000313" key="3">
    <source>
        <dbReference type="Proteomes" id="UP000386281"/>
    </source>
</evidence>
<sequence>MGKYVKKTSRRRYDERHFSIRAVHREPPDLHKLSEMLIRLTLQVIGESRASRRAEEVPETYREPTPAETENEHRAPQA</sequence>
<dbReference type="RefSeq" id="WP_190247138.1">
    <property type="nucleotide sequence ID" value="NZ_CAACXN010000015.1"/>
</dbReference>
<gene>
    <name evidence="2" type="ORF">NCTC12391_02447</name>
</gene>
<evidence type="ECO:0000313" key="2">
    <source>
        <dbReference type="EMBL" id="VEW14310.1"/>
    </source>
</evidence>
<accession>A0A449D9S3</accession>
<dbReference type="Proteomes" id="UP000386281">
    <property type="component" value="Unassembled WGS sequence"/>
</dbReference>